<dbReference type="GO" id="GO:0004792">
    <property type="term" value="F:thiosulfate-cyanide sulfurtransferase activity"/>
    <property type="evidence" value="ECO:0007669"/>
    <property type="project" value="InterPro"/>
</dbReference>
<sequence length="275" mass="30130">MNLDQNRLPRLIQPEALASLLEHPDIVVLCVPTAIEHFRQGHLPGAIYVDHTALLAGGERGNKLPSVAQLSDLLSTLGVTPDQHIVVYDDEGGGWAGRLIWTLAVIGHERWSYLDGGVVAWQAAGYPVSTEEPSIEPTDYVVTIRHPELMVSADHLRELLGAEDLAIWDARAPEEFSGEKVLAARGGHIPGAVNYEWTKTMMPSADKGLRDLDIIRQELAALGIAPGKTIVTHCQTHHRSGLTWLVGTLLGLKMQAYDGSWKEWGNRADLPVSRE</sequence>
<keyword evidence="4" id="KW-1185">Reference proteome</keyword>
<dbReference type="PANTHER" id="PTHR43855:SF1">
    <property type="entry name" value="THIOSULFATE SULFURTRANSFERASE"/>
    <property type="match status" value="1"/>
</dbReference>
<keyword evidence="1" id="KW-0677">Repeat</keyword>
<dbReference type="InterPro" id="IPR051126">
    <property type="entry name" value="Thiosulfate_sulfurtransferase"/>
</dbReference>
<dbReference type="CDD" id="cd01448">
    <property type="entry name" value="TST_Repeat_1"/>
    <property type="match status" value="1"/>
</dbReference>
<dbReference type="STRING" id="197479.BFW38_12310"/>
<organism evidence="3 4">
    <name type="scientific">Terasakiispira papahanaumokuakeensis</name>
    <dbReference type="NCBI Taxonomy" id="197479"/>
    <lineage>
        <taxon>Bacteria</taxon>
        <taxon>Pseudomonadati</taxon>
        <taxon>Pseudomonadota</taxon>
        <taxon>Gammaproteobacteria</taxon>
        <taxon>Oceanospirillales</taxon>
        <taxon>Terasakiispira</taxon>
    </lineage>
</organism>
<reference evidence="3 4" key="1">
    <citation type="submission" date="2016-08" db="EMBL/GenBank/DDBJ databases">
        <authorList>
            <person name="Seilhamer J.J."/>
        </authorList>
    </citation>
    <scope>NUCLEOTIDE SEQUENCE [LARGE SCALE GENOMIC DNA]</scope>
    <source>
        <strain evidence="3 4">PH27A</strain>
    </source>
</reference>
<evidence type="ECO:0000256" key="1">
    <source>
        <dbReference type="ARBA" id="ARBA00022737"/>
    </source>
</evidence>
<dbReference type="SUPFAM" id="SSF52821">
    <property type="entry name" value="Rhodanese/Cell cycle control phosphatase"/>
    <property type="match status" value="2"/>
</dbReference>
<dbReference type="RefSeq" id="WP_069000446.1">
    <property type="nucleotide sequence ID" value="NZ_MDTQ01000001.1"/>
</dbReference>
<evidence type="ECO:0000313" key="4">
    <source>
        <dbReference type="Proteomes" id="UP000094291"/>
    </source>
</evidence>
<dbReference type="SMART" id="SM00450">
    <property type="entry name" value="RHOD"/>
    <property type="match status" value="2"/>
</dbReference>
<dbReference type="InterPro" id="IPR001307">
    <property type="entry name" value="Thiosulphate_STrfase_CS"/>
</dbReference>
<dbReference type="CDD" id="cd01449">
    <property type="entry name" value="TST_Repeat_2"/>
    <property type="match status" value="1"/>
</dbReference>
<dbReference type="OrthoDB" id="9781034at2"/>
<comment type="caution">
    <text evidence="3">The sequence shown here is derived from an EMBL/GenBank/DDBJ whole genome shotgun (WGS) entry which is preliminary data.</text>
</comment>
<dbReference type="InterPro" id="IPR036873">
    <property type="entry name" value="Rhodanese-like_dom_sf"/>
</dbReference>
<accession>A0A1E2VFJ2</accession>
<name>A0A1E2VFJ2_9GAMM</name>
<feature type="domain" description="Rhodanese" evidence="2">
    <location>
        <begin position="161"/>
        <end position="273"/>
    </location>
</feature>
<dbReference type="Proteomes" id="UP000094291">
    <property type="component" value="Unassembled WGS sequence"/>
</dbReference>
<evidence type="ECO:0000259" key="2">
    <source>
        <dbReference type="PROSITE" id="PS50206"/>
    </source>
</evidence>
<dbReference type="InterPro" id="IPR001763">
    <property type="entry name" value="Rhodanese-like_dom"/>
</dbReference>
<dbReference type="Gene3D" id="3.40.250.10">
    <property type="entry name" value="Rhodanese-like domain"/>
    <property type="match status" value="2"/>
</dbReference>
<dbReference type="Pfam" id="PF00581">
    <property type="entry name" value="Rhodanese"/>
    <property type="match status" value="2"/>
</dbReference>
<dbReference type="PROSITE" id="PS00380">
    <property type="entry name" value="RHODANESE_1"/>
    <property type="match status" value="1"/>
</dbReference>
<protein>
    <submittedName>
        <fullName evidence="3">Thiosulfate sulfurtransferase</fullName>
    </submittedName>
</protein>
<dbReference type="PROSITE" id="PS50206">
    <property type="entry name" value="RHODANESE_3"/>
    <property type="match status" value="2"/>
</dbReference>
<keyword evidence="3" id="KW-0808">Transferase</keyword>
<dbReference type="EMBL" id="MDTQ01000001">
    <property type="protein sequence ID" value="ODC05425.1"/>
    <property type="molecule type" value="Genomic_DNA"/>
</dbReference>
<dbReference type="PANTHER" id="PTHR43855">
    <property type="entry name" value="THIOSULFATE SULFURTRANSFERASE"/>
    <property type="match status" value="1"/>
</dbReference>
<proteinExistence type="predicted"/>
<evidence type="ECO:0000313" key="3">
    <source>
        <dbReference type="EMBL" id="ODC05425.1"/>
    </source>
</evidence>
<dbReference type="AlphaFoldDB" id="A0A1E2VFJ2"/>
<feature type="domain" description="Rhodanese" evidence="2">
    <location>
        <begin position="36"/>
        <end position="130"/>
    </location>
</feature>
<gene>
    <name evidence="3" type="ORF">BFW38_12310</name>
</gene>